<gene>
    <name evidence="1" type="ORF">PSV2_gp32</name>
</gene>
<protein>
    <submittedName>
        <fullName evidence="1">Putative transcriptional regulator</fullName>
    </submittedName>
</protein>
<organism evidence="1 2">
    <name type="scientific">Pyrobaculum spherical virus 2</name>
    <dbReference type="NCBI Taxonomy" id="2730632"/>
    <lineage>
        <taxon>Viruses</taxon>
        <taxon>Viruses incertae sedis</taxon>
        <taxon>Globuloviridae</taxon>
        <taxon>Alphaglobulovirus</taxon>
        <taxon>Alphaglobulovirus pozzuoliense</taxon>
    </lineage>
</organism>
<keyword evidence="2" id="KW-1185">Reference proteome</keyword>
<proteinExistence type="predicted"/>
<accession>A0A6M3VX71</accession>
<dbReference type="EMBL" id="MN876845">
    <property type="protein sequence ID" value="QJF12444.1"/>
    <property type="molecule type" value="Genomic_DNA"/>
</dbReference>
<dbReference type="Proteomes" id="UP000501879">
    <property type="component" value="Segment"/>
</dbReference>
<evidence type="ECO:0000313" key="2">
    <source>
        <dbReference type="Proteomes" id="UP000501879"/>
    </source>
</evidence>
<evidence type="ECO:0000313" key="1">
    <source>
        <dbReference type="EMBL" id="QJF12444.1"/>
    </source>
</evidence>
<sequence>MPKNLTNRVKQWIIVLARLDRLITLTGVARQHNIPHSTAHHLVRLLKGIIEARKIGGVIYIAPYGKFDEYAAQWGKWFYEMAVRLLNGCRSQCCRVPISTVYKYYRTKIIARAREELGLLRPIGITAFIYYSVKAYKEDAAEIISEKPFIKVCRGKAHN</sequence>
<name>A0A6M3VX71_9VIRU</name>
<reference evidence="1 2" key="1">
    <citation type="journal article" date="2020" name="ISME J.">
        <title>New virus isolates from Italian hydrothermal environments underscore the biogeographic pattern in archaeal virus communities.</title>
        <authorList>
            <person name="Baquero D.P."/>
            <person name="Contursi P."/>
            <person name="Piochi M."/>
            <person name="Bartolucci S."/>
            <person name="Liu Y."/>
            <person name="Cvirkaite-Krupovic V."/>
            <person name="Prangishvili D."/>
            <person name="Krupovic M."/>
        </authorList>
    </citation>
    <scope>NUCLEOTIDE SEQUENCE [LARGE SCALE GENOMIC DNA]</scope>
    <source>
        <strain evidence="1">10</strain>
    </source>
</reference>